<sequence>MESFGTELQETPYPLIVTLGSHEVQHKLLPHVRAANEEFIPKLHFVSLPREHRFPVKKELREKHGTFQTQRDFESYSTRGILKVRWLKKQQELLPAVVLLFDEFDPRWELQKWQQREMALRDEVEELKRVLSARECRVMLILMQQVNDVSEAPINTTEERLTNLRKRLDTDSKGLMLIKLSDLVRGSSVVVKLESLVRNMALEYYKTQSKRVKRYQKTLAKVPGYQVLCARLSFKIAHYYEFRRYTTKVLQHYEAAYNAIITLPLNENEAVDGIAYTQVMRMAECVNFKLCYHLIFSSNNVKGAVDQLHRHMNVYARAIIVADRAYEHWDWVSRQYHVFAQLLAEATSIRGSFSNTGLESDVYKEPYLYFSIAAKYAMFRRKAAVKLGLATATTLSTVTANDETLSERDFVVVPSTFVGGDPVVSEASAASQGPSVEALVKYRHALERAFPHAKRSILLLEHAIQHLTICVADHNASRSRLKCRLLVHMGTERLALGECDRARAELQKAMARFSIENCSAQTAQILKQLLICTFYQGDTAAYLDYSLQLLSPVVEEFVSYKERRRIQDSFLTAWRNPAALGAPFTENSALMNGHELALDRSRRVFALTARFDRVSACVKGNVTLELELRSYFPSSLVISKIELLFNDERYRTVLYHRAEVEFGSLTCDDGNFFTSLEFVHKVIKKVRVPLRVLDGRQMLSVQEVRFYLGSESHGAKMESVDADGKRPEEKFLIFRLLVDHASVAQREMPQLYLMNGRVPAMGNGSASPSFSRRKSMFLPVEGSRPAHADVGEPIQDNGTAYLRGSSLIVLQPRAKATLSMLSHEPLLTGDFRELAFQLAANEDTLENVTFRIVCDPPPASFAPGDAFFFTEQSGVLTPVPLDANLQPQHLISLPNKNPQTEESFRVIVRSTRATPVTLVAAVSYTTKTGVAVGFDERFNLVCHNPFAIQGSFIHDYLSGGGVSDAAQRPTGSYGCVGSSVNYRGSITCTSGEALHVLALEFEPRETNMVKDLAISGFGIKSTDSENSNSEDVCATFNDGDSRSFCLRLVPKVASPFVTLGRVEIIWRRKSSSRMGVPHDEFRNDVVRTWLEIPLVSFVATPLTFSVETPPFGVEGVLFYMDVQVKNNEAVFHSLRIKPVDTEGTFFISGCTNATKDLLPFDEQVFRLGLVPTKTGYLRLPCLEIMSLTYNVPFSNPDERHELFILPQECPDCRWCRCLSRKRSNLQRRMLFQEQFECIKAVYPGTSYVCLLDGDSGDMIAQSETTEVNTDEFTRTIINLKDAALQFAATLNQIDPQVVHVRGAQGIFSCYGSAHMILAFYSEIPGVDLELFDCFEADKNIEPITGELHRILDASQSNKQRYES</sequence>
<comment type="caution">
    <text evidence="2">The sequence shown here is derived from an EMBL/GenBank/DDBJ whole genome shotgun (WGS) entry which is preliminary data.</text>
</comment>
<organism evidence="2 4">
    <name type="scientific">Peronospora effusa</name>
    <dbReference type="NCBI Taxonomy" id="542832"/>
    <lineage>
        <taxon>Eukaryota</taxon>
        <taxon>Sar</taxon>
        <taxon>Stramenopiles</taxon>
        <taxon>Oomycota</taxon>
        <taxon>Peronosporomycetes</taxon>
        <taxon>Peronosporales</taxon>
        <taxon>Peronosporaceae</taxon>
        <taxon>Peronospora</taxon>
    </lineage>
</organism>
<protein>
    <recommendedName>
        <fullName evidence="1">Trafficking protein particle complex subunit 11 domain-containing protein</fullName>
    </recommendedName>
</protein>
<evidence type="ECO:0000313" key="2">
    <source>
        <dbReference type="EMBL" id="RMX64693.1"/>
    </source>
</evidence>
<dbReference type="EMBL" id="QKXF01000150">
    <property type="protein sequence ID" value="RQM15601.1"/>
    <property type="molecule type" value="Genomic_DNA"/>
</dbReference>
<gene>
    <name evidence="3" type="ORF">DD237_003503</name>
    <name evidence="2" type="ORF">DD238_003679</name>
</gene>
<dbReference type="VEuPathDB" id="FungiDB:DD237_003503"/>
<accession>A0A3M6VER7</accession>
<dbReference type="EMBL" id="QLLG01000293">
    <property type="protein sequence ID" value="RMX64693.1"/>
    <property type="molecule type" value="Genomic_DNA"/>
</dbReference>
<name>A0A3M6VER7_9STRA</name>
<dbReference type="PANTHER" id="PTHR14374:SF0">
    <property type="entry name" value="TRAFFICKING PROTEIN PARTICLE COMPLEX SUBUNIT 11"/>
    <property type="match status" value="1"/>
</dbReference>
<dbReference type="STRING" id="542832.A0A3M6VER7"/>
<evidence type="ECO:0000313" key="4">
    <source>
        <dbReference type="Proteomes" id="UP000282087"/>
    </source>
</evidence>
<dbReference type="Proteomes" id="UP000282087">
    <property type="component" value="Unassembled WGS sequence"/>
</dbReference>
<proteinExistence type="predicted"/>
<dbReference type="PANTHER" id="PTHR14374">
    <property type="entry name" value="FOIE GRAS"/>
    <property type="match status" value="1"/>
</dbReference>
<feature type="domain" description="Trafficking protein particle complex subunit 11" evidence="1">
    <location>
        <begin position="280"/>
        <end position="551"/>
    </location>
</feature>
<reference evidence="4 5" key="1">
    <citation type="submission" date="2018-06" db="EMBL/GenBank/DDBJ databases">
        <title>Comparative genomics of downy mildews reveals potential adaptations to biotrophy.</title>
        <authorList>
            <person name="Fletcher K."/>
            <person name="Klosterman S.J."/>
            <person name="Derevnina L."/>
            <person name="Martin F."/>
            <person name="Koike S."/>
            <person name="Reyes Chin-Wo S."/>
            <person name="Mou B."/>
            <person name="Michelmore R."/>
        </authorList>
    </citation>
    <scope>NUCLEOTIDE SEQUENCE [LARGE SCALE GENOMIC DNA]</scope>
    <source>
        <strain evidence="3 5">R13</strain>
        <strain evidence="2 4">R14</strain>
    </source>
</reference>
<keyword evidence="4" id="KW-1185">Reference proteome</keyword>
<dbReference type="InterPro" id="IPR021773">
    <property type="entry name" value="TPC11"/>
</dbReference>
<evidence type="ECO:0000313" key="5">
    <source>
        <dbReference type="Proteomes" id="UP000286097"/>
    </source>
</evidence>
<evidence type="ECO:0000313" key="3">
    <source>
        <dbReference type="EMBL" id="RQM15601.1"/>
    </source>
</evidence>
<evidence type="ECO:0000259" key="1">
    <source>
        <dbReference type="Pfam" id="PF11817"/>
    </source>
</evidence>
<dbReference type="Proteomes" id="UP000286097">
    <property type="component" value="Unassembled WGS sequence"/>
</dbReference>
<dbReference type="Pfam" id="PF11817">
    <property type="entry name" value="Foie-gras_1"/>
    <property type="match status" value="1"/>
</dbReference>